<protein>
    <submittedName>
        <fullName evidence="1">Uncharacterized protein</fullName>
    </submittedName>
</protein>
<dbReference type="AlphaFoldDB" id="G4QI76"/>
<gene>
    <name evidence="1" type="ordered locus">GNIT_2593</name>
</gene>
<evidence type="ECO:0000313" key="2">
    <source>
        <dbReference type="Proteomes" id="UP000009282"/>
    </source>
</evidence>
<dbReference type="EMBL" id="CP003060">
    <property type="protein sequence ID" value="AEP30690.1"/>
    <property type="molecule type" value="Genomic_DNA"/>
</dbReference>
<reference evidence="1 2" key="1">
    <citation type="journal article" date="2011" name="J. Bacteriol.">
        <title>Complete genome sequence of seawater bacterium Glaciecola nitratireducens FR1064T.</title>
        <authorList>
            <person name="Bian F."/>
            <person name="Qin Q.L."/>
            <person name="Xie B.B."/>
            <person name="Shu Y.L."/>
            <person name="Zhang X.Y."/>
            <person name="Yu Y."/>
            <person name="Chen B."/>
            <person name="Chen X.L."/>
            <person name="Zhou B.C."/>
            <person name="Zhang Y.Z."/>
        </authorList>
    </citation>
    <scope>NUCLEOTIDE SEQUENCE [LARGE SCALE GENOMIC DNA]</scope>
    <source>
        <strain evidence="2">JCM 12485 / KCTC 12276 / FR1064</strain>
    </source>
</reference>
<sequence length="47" mass="5378">MEYKISRLGKIKSNLFITNAPAVNNVERENTMIKNIDEDQGALKTRI</sequence>
<evidence type="ECO:0000313" key="1">
    <source>
        <dbReference type="EMBL" id="AEP30690.1"/>
    </source>
</evidence>
<keyword evidence="2" id="KW-1185">Reference proteome</keyword>
<name>G4QI76_GLANF</name>
<dbReference type="HOGENOM" id="CLU_3168573_0_0_6"/>
<organism evidence="1 2">
    <name type="scientific">Glaciecola nitratireducens (strain JCM 12485 / KCTC 12276 / FR1064)</name>
    <dbReference type="NCBI Taxonomy" id="1085623"/>
    <lineage>
        <taxon>Bacteria</taxon>
        <taxon>Pseudomonadati</taxon>
        <taxon>Pseudomonadota</taxon>
        <taxon>Gammaproteobacteria</taxon>
        <taxon>Alteromonadales</taxon>
        <taxon>Alteromonadaceae</taxon>
        <taxon>Brumicola</taxon>
    </lineage>
</organism>
<dbReference type="STRING" id="1085623.GNIT_2593"/>
<proteinExistence type="predicted"/>
<dbReference type="KEGG" id="gni:GNIT_2593"/>
<dbReference type="Proteomes" id="UP000009282">
    <property type="component" value="Chromosome"/>
</dbReference>
<accession>G4QI76</accession>